<organism evidence="7 8">
    <name type="scientific">Cryptosporangium minutisporangium</name>
    <dbReference type="NCBI Taxonomy" id="113569"/>
    <lineage>
        <taxon>Bacteria</taxon>
        <taxon>Bacillati</taxon>
        <taxon>Actinomycetota</taxon>
        <taxon>Actinomycetes</taxon>
        <taxon>Cryptosporangiales</taxon>
        <taxon>Cryptosporangiaceae</taxon>
        <taxon>Cryptosporangium</taxon>
    </lineage>
</organism>
<evidence type="ECO:0000256" key="5">
    <source>
        <dbReference type="ARBA" id="ARBA00023136"/>
    </source>
</evidence>
<dbReference type="SUPFAM" id="SSF103473">
    <property type="entry name" value="MFS general substrate transporter"/>
    <property type="match status" value="1"/>
</dbReference>
<feature type="transmembrane region" description="Helical" evidence="6">
    <location>
        <begin position="71"/>
        <end position="87"/>
    </location>
</feature>
<dbReference type="Pfam" id="PF07690">
    <property type="entry name" value="MFS_1"/>
    <property type="match status" value="1"/>
</dbReference>
<gene>
    <name evidence="7" type="ORF">GCM10020369_13680</name>
</gene>
<evidence type="ECO:0000313" key="8">
    <source>
        <dbReference type="Proteomes" id="UP001501676"/>
    </source>
</evidence>
<dbReference type="EMBL" id="BAAAYN010000007">
    <property type="protein sequence ID" value="GAA3384339.1"/>
    <property type="molecule type" value="Genomic_DNA"/>
</dbReference>
<feature type="transmembrane region" description="Helical" evidence="6">
    <location>
        <begin position="355"/>
        <end position="373"/>
    </location>
</feature>
<comment type="subcellular location">
    <subcellularLocation>
        <location evidence="1">Cell membrane</location>
        <topology evidence="1">Multi-pass membrane protein</topology>
    </subcellularLocation>
</comment>
<feature type="transmembrane region" description="Helical" evidence="6">
    <location>
        <begin position="94"/>
        <end position="111"/>
    </location>
</feature>
<dbReference type="RefSeq" id="WP_345727119.1">
    <property type="nucleotide sequence ID" value="NZ_BAAAYN010000007.1"/>
</dbReference>
<feature type="transmembrane region" description="Helical" evidence="6">
    <location>
        <begin position="379"/>
        <end position="397"/>
    </location>
</feature>
<evidence type="ECO:0000256" key="4">
    <source>
        <dbReference type="ARBA" id="ARBA00022989"/>
    </source>
</evidence>
<dbReference type="InterPro" id="IPR011701">
    <property type="entry name" value="MFS"/>
</dbReference>
<name>A0ABP6ST51_9ACTN</name>
<evidence type="ECO:0000256" key="2">
    <source>
        <dbReference type="ARBA" id="ARBA00022475"/>
    </source>
</evidence>
<feature type="transmembrane region" description="Helical" evidence="6">
    <location>
        <begin position="181"/>
        <end position="202"/>
    </location>
</feature>
<keyword evidence="8" id="KW-1185">Reference proteome</keyword>
<keyword evidence="4 6" id="KW-1133">Transmembrane helix</keyword>
<feature type="transmembrane region" description="Helical" evidence="6">
    <location>
        <begin position="229"/>
        <end position="248"/>
    </location>
</feature>
<dbReference type="Proteomes" id="UP001501676">
    <property type="component" value="Unassembled WGS sequence"/>
</dbReference>
<keyword evidence="2" id="KW-1003">Cell membrane</keyword>
<evidence type="ECO:0000256" key="1">
    <source>
        <dbReference type="ARBA" id="ARBA00004651"/>
    </source>
</evidence>
<comment type="caution">
    <text evidence="7">The sequence shown here is derived from an EMBL/GenBank/DDBJ whole genome shotgun (WGS) entry which is preliminary data.</text>
</comment>
<dbReference type="PANTHER" id="PTHR23513">
    <property type="entry name" value="INTEGRAL MEMBRANE EFFLUX PROTEIN-RELATED"/>
    <property type="match status" value="1"/>
</dbReference>
<dbReference type="PANTHER" id="PTHR23513:SF11">
    <property type="entry name" value="STAPHYLOFERRIN A TRANSPORTER"/>
    <property type="match status" value="1"/>
</dbReference>
<keyword evidence="3 6" id="KW-0812">Transmembrane</keyword>
<proteinExistence type="predicted"/>
<evidence type="ECO:0000256" key="3">
    <source>
        <dbReference type="ARBA" id="ARBA00022692"/>
    </source>
</evidence>
<feature type="transmembrane region" description="Helical" evidence="6">
    <location>
        <begin position="117"/>
        <end position="139"/>
    </location>
</feature>
<dbReference type="InterPro" id="IPR036259">
    <property type="entry name" value="MFS_trans_sf"/>
</dbReference>
<feature type="transmembrane region" description="Helical" evidence="6">
    <location>
        <begin position="311"/>
        <end position="334"/>
    </location>
</feature>
<keyword evidence="5 6" id="KW-0472">Membrane</keyword>
<dbReference type="Gene3D" id="1.20.1250.20">
    <property type="entry name" value="MFS general substrate transporter like domains"/>
    <property type="match status" value="1"/>
</dbReference>
<accession>A0ABP6ST51</accession>
<feature type="transmembrane region" description="Helical" evidence="6">
    <location>
        <begin position="254"/>
        <end position="275"/>
    </location>
</feature>
<feature type="transmembrane region" description="Helical" evidence="6">
    <location>
        <begin position="287"/>
        <end position="305"/>
    </location>
</feature>
<feature type="transmembrane region" description="Helical" evidence="6">
    <location>
        <begin position="151"/>
        <end position="175"/>
    </location>
</feature>
<reference evidence="8" key="1">
    <citation type="journal article" date="2019" name="Int. J. Syst. Evol. Microbiol.">
        <title>The Global Catalogue of Microorganisms (GCM) 10K type strain sequencing project: providing services to taxonomists for standard genome sequencing and annotation.</title>
        <authorList>
            <consortium name="The Broad Institute Genomics Platform"/>
            <consortium name="The Broad Institute Genome Sequencing Center for Infectious Disease"/>
            <person name="Wu L."/>
            <person name="Ma J."/>
        </authorList>
    </citation>
    <scope>NUCLEOTIDE SEQUENCE [LARGE SCALE GENOMIC DNA]</scope>
    <source>
        <strain evidence="8">JCM 9458</strain>
    </source>
</reference>
<sequence length="403" mass="40928">MESTTEGAAEAVRSVPPGYRAVLRHPVAGRLVAVRSVSELGDFIGLAALLLLGYQLTGSLLGAAAVYTARALPAILVATLLGGWLDVTPRRRTLSLLALGGAAALLFPIVFPAAATALVASAILGAVRAAYVAVTTAVVAESVDRAIQLPYFGMAATINSLVQVGGIAVGSGLAVTLGPRVALLVDLLSFLVAAVMLARLPVGARRERRHRLPPGAGFVLIWRQPTLRALALLTWATLVCSVLPETVATNAPTGWIPAVMVSSALGGALFAAVMGRRRFLERPLNQARTAAVLGAALVAGALVLFSGQHPLLLALVNTVIGAATGWTVGAQATFARLAPAGRMGQVEATMIASNVFLEGVGVLLLSLVAVAVGSDGAGYLTGGVLVLVAAATTTRSLRAIGSA</sequence>
<protein>
    <submittedName>
        <fullName evidence="7">MFS transporter</fullName>
    </submittedName>
</protein>
<evidence type="ECO:0000313" key="7">
    <source>
        <dbReference type="EMBL" id="GAA3384339.1"/>
    </source>
</evidence>
<evidence type="ECO:0000256" key="6">
    <source>
        <dbReference type="SAM" id="Phobius"/>
    </source>
</evidence>